<reference evidence="1 2" key="1">
    <citation type="journal article" date="2013" name="J. Mol. Microbiol. Biotechnol.">
        <title>Analysis of the Complete Genomes of Acholeplasma brassicae , A. palmae and A. laidlawii and Their Comparison to the Obligate Parasites from ' Candidatus Phytoplasma'.</title>
        <authorList>
            <person name="Kube M."/>
            <person name="Siewert C."/>
            <person name="Migdoll A.M."/>
            <person name="Duduk B."/>
            <person name="Holz S."/>
            <person name="Rabus R."/>
            <person name="Seemuller E."/>
            <person name="Mitrovic J."/>
            <person name="Muller I."/>
            <person name="Buttner C."/>
            <person name="Reinhardt R."/>
        </authorList>
    </citation>
    <scope>NUCLEOTIDE SEQUENCE [LARGE SCALE GENOMIC DNA]</scope>
    <source>
        <strain evidence="2">0502</strain>
    </source>
</reference>
<dbReference type="STRING" id="61635.BN85301100"/>
<name>U4KM92_9MOLU</name>
<organism evidence="1 2">
    <name type="scientific">Acholeplasma brassicae</name>
    <dbReference type="NCBI Taxonomy" id="61635"/>
    <lineage>
        <taxon>Bacteria</taxon>
        <taxon>Bacillati</taxon>
        <taxon>Mycoplasmatota</taxon>
        <taxon>Mollicutes</taxon>
        <taxon>Acholeplasmatales</taxon>
        <taxon>Acholeplasmataceae</taxon>
        <taxon>Acholeplasma</taxon>
    </lineage>
</organism>
<accession>U4KM92</accession>
<dbReference type="RefSeq" id="WP_030004000.1">
    <property type="nucleotide sequence ID" value="NC_022549.1"/>
</dbReference>
<evidence type="ECO:0000313" key="2">
    <source>
        <dbReference type="Proteomes" id="UP000032737"/>
    </source>
</evidence>
<dbReference type="EMBL" id="FO681348">
    <property type="protein sequence ID" value="CCV65131.1"/>
    <property type="molecule type" value="Genomic_DNA"/>
</dbReference>
<dbReference type="AlphaFoldDB" id="U4KM92"/>
<dbReference type="Proteomes" id="UP000032737">
    <property type="component" value="Chromosome"/>
</dbReference>
<dbReference type="KEGG" id="abra:BN85301100"/>
<dbReference type="HOGENOM" id="CLU_1551919_0_0_14"/>
<evidence type="ECO:0000313" key="1">
    <source>
        <dbReference type="EMBL" id="CCV65131.1"/>
    </source>
</evidence>
<gene>
    <name evidence="1" type="ORF">BN85301100</name>
</gene>
<protein>
    <submittedName>
        <fullName evidence="1">Uncharacterized protein</fullName>
    </submittedName>
</protein>
<proteinExistence type="predicted"/>
<sequence>MQPAEYVLDHRFFNKTATIVSNVNTQAVQSIKYTPGTSTSQITETYGQTINGGFTIKEEGASVSLGFAVSQTKSITTDEITISIRTVDGSTTSTNHLETKFSFQQYKSKTATNRSLMRFNQVHVYYVDKTTYSNDVIATFKGSLSVSFYRNGFWNNHTMDDYTPFEIRGIKL</sequence>
<keyword evidence="2" id="KW-1185">Reference proteome</keyword>